<dbReference type="EMBL" id="CAXLJM020000097">
    <property type="protein sequence ID" value="CAL8133281.1"/>
    <property type="molecule type" value="Genomic_DNA"/>
</dbReference>
<protein>
    <recommendedName>
        <fullName evidence="3">Beta/gamma crystallin 'Greek key' domain-containing protein</fullName>
    </recommendedName>
</protein>
<evidence type="ECO:0000256" key="2">
    <source>
        <dbReference type="ARBA" id="ARBA00022737"/>
    </source>
</evidence>
<dbReference type="SMART" id="SM00247">
    <property type="entry name" value="XTALbg"/>
    <property type="match status" value="1"/>
</dbReference>
<dbReference type="InterPro" id="IPR001064">
    <property type="entry name" value="Beta/gamma_crystallin"/>
</dbReference>
<dbReference type="Proteomes" id="UP001642540">
    <property type="component" value="Unassembled WGS sequence"/>
</dbReference>
<organism evidence="4 5">
    <name type="scientific">Orchesella dallaii</name>
    <dbReference type="NCBI Taxonomy" id="48710"/>
    <lineage>
        <taxon>Eukaryota</taxon>
        <taxon>Metazoa</taxon>
        <taxon>Ecdysozoa</taxon>
        <taxon>Arthropoda</taxon>
        <taxon>Hexapoda</taxon>
        <taxon>Collembola</taxon>
        <taxon>Entomobryomorpha</taxon>
        <taxon>Entomobryoidea</taxon>
        <taxon>Orchesellidae</taxon>
        <taxon>Orchesellinae</taxon>
        <taxon>Orchesella</taxon>
    </lineage>
</organism>
<dbReference type="SUPFAM" id="SSF53098">
    <property type="entry name" value="Ribonuclease H-like"/>
    <property type="match status" value="1"/>
</dbReference>
<evidence type="ECO:0000259" key="3">
    <source>
        <dbReference type="SMART" id="SM00247"/>
    </source>
</evidence>
<dbReference type="SUPFAM" id="SSF49695">
    <property type="entry name" value="gamma-Crystallin-like"/>
    <property type="match status" value="1"/>
</dbReference>
<dbReference type="InterPro" id="IPR012337">
    <property type="entry name" value="RNaseH-like_sf"/>
</dbReference>
<evidence type="ECO:0000313" key="4">
    <source>
        <dbReference type="EMBL" id="CAL8133281.1"/>
    </source>
</evidence>
<keyword evidence="2" id="KW-0677">Repeat</keyword>
<reference evidence="4 5" key="1">
    <citation type="submission" date="2024-08" db="EMBL/GenBank/DDBJ databases">
        <authorList>
            <person name="Cucini C."/>
            <person name="Frati F."/>
        </authorList>
    </citation>
    <scope>NUCLEOTIDE SEQUENCE [LARGE SCALE GENOMIC DNA]</scope>
</reference>
<comment type="similarity">
    <text evidence="1">Belongs to the beta/gamma-crystallin family.</text>
</comment>
<evidence type="ECO:0000313" key="5">
    <source>
        <dbReference type="Proteomes" id="UP001642540"/>
    </source>
</evidence>
<proteinExistence type="inferred from homology"/>
<sequence>MSTIKDQKINQVLRIAKSEKSRVPSLFYDQDVSLIRFVVSVLEPFALLTDEWQSDDVTSSLVIVGLVQALTSLSSIEVDQDLDAKELLSEFKKTLHQRVVDRFGTAQSRGRCVTVDVFNDHCASYILATLLDPRFKSVPFQGKFEFAAPNGLVNAETAVDLLRGELDHLKSKGNDDIQVINATASNTGVHPVQIELRVTSETAESVESPDGEPSSKRKRPLLQFITEMIEKSGNEHNQNQTDELEEYFRMNYLDASVFTMVWCCIRRDLRYMIFYFGIILNTFVLHLCDAFKVTLYEHVNYEGAKREINVFRCHNLLDISFNDHASSIIIPECVVLYDDPCCQGASTTLQNSTDNLDTNIDFNDRVTSISPCEDYFSPAPHQIHETWPGHGQIMTKVAEGLDTVIYYNDEIDRKGLRFQSEFLRKSWGYVKNVYGSFGPERSRLFAFFHANIHSSNHGCSYLQSYFDVSADCRNMLDFAGMNKSSWSNPLSGTAELDEIAHGLAHIVEWSSKGYHGSPSFHLWGDNPWSEIFTYDLYNALGLEQDKERWFDTVQVRKYDFPKKNTYWFSDWFFPIYKHYGGAQLLNEYFELLANHFPKKESGWEYVRDMNIGEFVHFFSGAAKINLKRYALEAFNWGDAEEWELYQAKITFPAVKYAD</sequence>
<gene>
    <name evidence="4" type="ORF">ODALV1_LOCUS24998</name>
</gene>
<feature type="domain" description="Beta/gamma crystallin 'Greek key'" evidence="3">
    <location>
        <begin position="292"/>
        <end position="372"/>
    </location>
</feature>
<dbReference type="Gene3D" id="2.60.20.10">
    <property type="entry name" value="Crystallins"/>
    <property type="match status" value="1"/>
</dbReference>
<accession>A0ABP1RR03</accession>
<name>A0ABP1RR03_9HEXA</name>
<dbReference type="InterPro" id="IPR011024">
    <property type="entry name" value="G_crystallin-like"/>
</dbReference>
<evidence type="ECO:0000256" key="1">
    <source>
        <dbReference type="ARBA" id="ARBA00009646"/>
    </source>
</evidence>
<keyword evidence="5" id="KW-1185">Reference proteome</keyword>
<comment type="caution">
    <text evidence="4">The sequence shown here is derived from an EMBL/GenBank/DDBJ whole genome shotgun (WGS) entry which is preliminary data.</text>
</comment>